<gene>
    <name evidence="1" type="ORF">THOM_2571</name>
</gene>
<evidence type="ECO:0000313" key="1">
    <source>
        <dbReference type="EMBL" id="ELQ74476.1"/>
    </source>
</evidence>
<dbReference type="VEuPathDB" id="MicrosporidiaDB:THOM_2571"/>
<dbReference type="InParanoid" id="L7JTU3"/>
<dbReference type="EMBL" id="JH994038">
    <property type="protein sequence ID" value="ELQ74476.1"/>
    <property type="molecule type" value="Genomic_DNA"/>
</dbReference>
<dbReference type="HOGENOM" id="CLU_1435382_0_0_1"/>
<name>L7JTU3_TRAHO</name>
<reference evidence="1 2" key="1">
    <citation type="journal article" date="2012" name="PLoS Pathog.">
        <title>The genome of the obligate intracellular parasite Trachipleistophora hominis: new insights into microsporidian genome dynamics and reductive evolution.</title>
        <authorList>
            <person name="Heinz E."/>
            <person name="Williams T.A."/>
            <person name="Nakjang S."/>
            <person name="Noel C.J."/>
            <person name="Swan D.C."/>
            <person name="Goldberg A.V."/>
            <person name="Harris S.R."/>
            <person name="Weinmaier T."/>
            <person name="Markert S."/>
            <person name="Becher D."/>
            <person name="Bernhardt J."/>
            <person name="Dagan T."/>
            <person name="Hacker C."/>
            <person name="Lucocq J.M."/>
            <person name="Schweder T."/>
            <person name="Rattei T."/>
            <person name="Hall N."/>
            <person name="Hirt R.P."/>
            <person name="Embley T.M."/>
        </authorList>
    </citation>
    <scope>NUCLEOTIDE SEQUENCE [LARGE SCALE GENOMIC DNA]</scope>
</reference>
<keyword evidence="2" id="KW-1185">Reference proteome</keyword>
<sequence length="189" mass="22491">MEKEELDNIDKYRKGMNVRISNGEDISEKRDAEQELEGQNSFHTLSNEVEKKKRKVIKDKWLCSISSDEHAYLSTKEVLTELLGVSNEKYNKLENFLYYQMDIDLKFSDVKNCDFLKQFDDIAILLVYRKICLSTFKLNDLMDDTENASLMKTYRIKLKDLIHEMYSNGLVYYRMEYEQFLKLVKNNLS</sequence>
<accession>L7JTU3</accession>
<dbReference type="AlphaFoldDB" id="L7JTU3"/>
<proteinExistence type="predicted"/>
<dbReference type="Proteomes" id="UP000011185">
    <property type="component" value="Unassembled WGS sequence"/>
</dbReference>
<evidence type="ECO:0000313" key="2">
    <source>
        <dbReference type="Proteomes" id="UP000011185"/>
    </source>
</evidence>
<organism evidence="1 2">
    <name type="scientific">Trachipleistophora hominis</name>
    <name type="common">Microsporidian parasite</name>
    <dbReference type="NCBI Taxonomy" id="72359"/>
    <lineage>
        <taxon>Eukaryota</taxon>
        <taxon>Fungi</taxon>
        <taxon>Fungi incertae sedis</taxon>
        <taxon>Microsporidia</taxon>
        <taxon>Pleistophoridae</taxon>
        <taxon>Trachipleistophora</taxon>
    </lineage>
</organism>
<protein>
    <submittedName>
        <fullName evidence="1">Uncharacterized protein</fullName>
    </submittedName>
</protein>